<sequence length="839" mass="88030">MNAPPWSGTTSSLIGRETLLARLAELPGSAAERSRVVRITGGPGSGRSAVLHALLRAARRSGAGVTAVGMPPGAGGPAAVIDALFAELGVVRPTGEVPAAVIARSLTVAIATAARTVLQVVAVDDADDLDPWSTGVLAEIEQQLPTRNVLMVLVARRSRQDREEYHLGPLDESRSAALLDALPGAPEGLLRRLVLEAAAGNPLALHEYVAALRSGSGDLPQLPAPTHRLIASYRRALDGVPDKDRDAVRERAALSDHPGPRGAEPQGAQDSVDPVVLELFSPANCMPSRAAGAAVLADMQPHEIRRLRRRLAERLADVDPAAAAWQSAMAGDLTDEVAARHLDTLALRLDIVDGIAALLGAAQVSAAPAQADRRRALAKEWAGQERPLAGGALVGPHPLDVLLTAVRRVLTHDDEAAGSALRAAAERLGAGPHVGIGPAPGGLDPAEAAFWAGAIADADRWRTEAESRVRERLEVPAADRAARRTDGLAGLAALVLDRTRDAIVLLGRGGAGRPEDDDPWADLCRRTLPWALFDAGRFADCLLPAGPHGLPVWSGEARIVRASVGALRGDRAADAALRTLASAIDPRREPVLAARIRRARAAFASVAGDQESAWRQLRPLVGKDRAGGRGAEALVLGDLAAAGRGAGHLEELVGIVAPGGGERHEPPGSGPSLRTRLVHHRARALIDPTPDAEHHFRLALLDPGGGQWPLERAHATADYAGWLRMRRRPREAREMYAAAHDAYTVMGLDAWAGRAADDGRAVGAPVSARQGDPRLTAQQRRVAELAASGWTNEQIAENLGLSVRTVSTHLSRAFVALGVGRRTQLAGALRTGEETGTGS</sequence>
<dbReference type="RefSeq" id="WP_154770908.1">
    <property type="nucleotide sequence ID" value="NZ_WLYK01000012.1"/>
</dbReference>
<dbReference type="InterPro" id="IPR000792">
    <property type="entry name" value="Tscrpt_reg_LuxR_C"/>
</dbReference>
<dbReference type="Gene3D" id="1.10.10.10">
    <property type="entry name" value="Winged helix-like DNA-binding domain superfamily/Winged helix DNA-binding domain"/>
    <property type="match status" value="1"/>
</dbReference>
<evidence type="ECO:0000313" key="6">
    <source>
        <dbReference type="Proteomes" id="UP000460221"/>
    </source>
</evidence>
<dbReference type="GO" id="GO:0005524">
    <property type="term" value="F:ATP binding"/>
    <property type="evidence" value="ECO:0007669"/>
    <property type="project" value="UniProtKB-KW"/>
</dbReference>
<dbReference type="PANTHER" id="PTHR16305:SF28">
    <property type="entry name" value="GUANYLATE CYCLASE DOMAIN-CONTAINING PROTEIN"/>
    <property type="match status" value="1"/>
</dbReference>
<accession>A0A7K1FU71</accession>
<proteinExistence type="predicted"/>
<evidence type="ECO:0000256" key="3">
    <source>
        <dbReference type="SAM" id="MobiDB-lite"/>
    </source>
</evidence>
<dbReference type="PROSITE" id="PS50043">
    <property type="entry name" value="HTH_LUXR_2"/>
    <property type="match status" value="1"/>
</dbReference>
<evidence type="ECO:0000256" key="2">
    <source>
        <dbReference type="ARBA" id="ARBA00022840"/>
    </source>
</evidence>
<evidence type="ECO:0000259" key="4">
    <source>
        <dbReference type="PROSITE" id="PS50043"/>
    </source>
</evidence>
<dbReference type="Proteomes" id="UP000460221">
    <property type="component" value="Unassembled WGS sequence"/>
</dbReference>
<dbReference type="InterPro" id="IPR027417">
    <property type="entry name" value="P-loop_NTPase"/>
</dbReference>
<dbReference type="InterPro" id="IPR036388">
    <property type="entry name" value="WH-like_DNA-bd_sf"/>
</dbReference>
<dbReference type="InterPro" id="IPR016032">
    <property type="entry name" value="Sig_transdc_resp-reg_C-effctor"/>
</dbReference>
<dbReference type="Pfam" id="PF13401">
    <property type="entry name" value="AAA_22"/>
    <property type="match status" value="1"/>
</dbReference>
<dbReference type="GO" id="GO:0005737">
    <property type="term" value="C:cytoplasm"/>
    <property type="evidence" value="ECO:0007669"/>
    <property type="project" value="TreeGrafter"/>
</dbReference>
<dbReference type="AlphaFoldDB" id="A0A7K1FU71"/>
<dbReference type="SUPFAM" id="SSF52540">
    <property type="entry name" value="P-loop containing nucleoside triphosphate hydrolases"/>
    <property type="match status" value="1"/>
</dbReference>
<feature type="domain" description="HTH luxR-type" evidence="4">
    <location>
        <begin position="768"/>
        <end position="832"/>
    </location>
</feature>
<feature type="region of interest" description="Disordered" evidence="3">
    <location>
        <begin position="250"/>
        <end position="269"/>
    </location>
</feature>
<evidence type="ECO:0000313" key="5">
    <source>
        <dbReference type="EMBL" id="MTD16899.1"/>
    </source>
</evidence>
<dbReference type="GO" id="GO:0003677">
    <property type="term" value="F:DNA binding"/>
    <property type="evidence" value="ECO:0007669"/>
    <property type="project" value="InterPro"/>
</dbReference>
<organism evidence="5 6">
    <name type="scientific">Nakamurella alba</name>
    <dbReference type="NCBI Taxonomy" id="2665158"/>
    <lineage>
        <taxon>Bacteria</taxon>
        <taxon>Bacillati</taxon>
        <taxon>Actinomycetota</taxon>
        <taxon>Actinomycetes</taxon>
        <taxon>Nakamurellales</taxon>
        <taxon>Nakamurellaceae</taxon>
        <taxon>Nakamurella</taxon>
    </lineage>
</organism>
<dbReference type="InterPro" id="IPR049945">
    <property type="entry name" value="AAA_22"/>
</dbReference>
<dbReference type="Pfam" id="PF00196">
    <property type="entry name" value="GerE"/>
    <property type="match status" value="1"/>
</dbReference>
<reference evidence="5 6" key="1">
    <citation type="submission" date="2019-11" db="EMBL/GenBank/DDBJ databases">
        <authorList>
            <person name="Jiang L.-Q."/>
        </authorList>
    </citation>
    <scope>NUCLEOTIDE SEQUENCE [LARGE SCALE GENOMIC DNA]</scope>
    <source>
        <strain evidence="5 6">YIM 132087</strain>
    </source>
</reference>
<dbReference type="SMART" id="SM00421">
    <property type="entry name" value="HTH_LUXR"/>
    <property type="match status" value="1"/>
</dbReference>
<dbReference type="GO" id="GO:0016887">
    <property type="term" value="F:ATP hydrolysis activity"/>
    <property type="evidence" value="ECO:0007669"/>
    <property type="project" value="InterPro"/>
</dbReference>
<name>A0A7K1FU71_9ACTN</name>
<dbReference type="SUPFAM" id="SSF46894">
    <property type="entry name" value="C-terminal effector domain of the bipartite response regulators"/>
    <property type="match status" value="1"/>
</dbReference>
<keyword evidence="1" id="KW-0547">Nucleotide-binding</keyword>
<keyword evidence="6" id="KW-1185">Reference proteome</keyword>
<evidence type="ECO:0000256" key="1">
    <source>
        <dbReference type="ARBA" id="ARBA00022741"/>
    </source>
</evidence>
<dbReference type="PANTHER" id="PTHR16305">
    <property type="entry name" value="TESTICULAR SOLUBLE ADENYLYL CYCLASE"/>
    <property type="match status" value="1"/>
</dbReference>
<dbReference type="EMBL" id="WLYK01000012">
    <property type="protein sequence ID" value="MTD16899.1"/>
    <property type="molecule type" value="Genomic_DNA"/>
</dbReference>
<dbReference type="CDD" id="cd06170">
    <property type="entry name" value="LuxR_C_like"/>
    <property type="match status" value="1"/>
</dbReference>
<comment type="caution">
    <text evidence="5">The sequence shown here is derived from an EMBL/GenBank/DDBJ whole genome shotgun (WGS) entry which is preliminary data.</text>
</comment>
<keyword evidence="2" id="KW-0067">ATP-binding</keyword>
<protein>
    <recommendedName>
        <fullName evidence="4">HTH luxR-type domain-containing protein</fullName>
    </recommendedName>
</protein>
<dbReference type="PRINTS" id="PR00038">
    <property type="entry name" value="HTHLUXR"/>
</dbReference>
<dbReference type="GO" id="GO:0006355">
    <property type="term" value="P:regulation of DNA-templated transcription"/>
    <property type="evidence" value="ECO:0007669"/>
    <property type="project" value="InterPro"/>
</dbReference>
<gene>
    <name evidence="5" type="ORF">GIS00_23475</name>
</gene>
<dbReference type="GO" id="GO:0004016">
    <property type="term" value="F:adenylate cyclase activity"/>
    <property type="evidence" value="ECO:0007669"/>
    <property type="project" value="TreeGrafter"/>
</dbReference>